<evidence type="ECO:0000256" key="7">
    <source>
        <dbReference type="SAM" id="MobiDB-lite"/>
    </source>
</evidence>
<comment type="similarity">
    <text evidence="2 6">Belongs to the C1D family.</text>
</comment>
<dbReference type="GO" id="GO:0005730">
    <property type="term" value="C:nucleolus"/>
    <property type="evidence" value="ECO:0007669"/>
    <property type="project" value="UniProtKB-SubCell"/>
</dbReference>
<dbReference type="Pfam" id="PF04000">
    <property type="entry name" value="Sas10_Utp3"/>
    <property type="match status" value="1"/>
</dbReference>
<evidence type="ECO:0000313" key="8">
    <source>
        <dbReference type="EMBL" id="KAL0393937.1"/>
    </source>
</evidence>
<comment type="subunit">
    <text evidence="6">Monomer and homodimer.</text>
</comment>
<comment type="subcellular location">
    <subcellularLocation>
        <location evidence="6">Cytoplasm</location>
    </subcellularLocation>
    <subcellularLocation>
        <location evidence="6">Nucleus</location>
        <location evidence="6">Nucleolus</location>
    </subcellularLocation>
    <subcellularLocation>
        <location evidence="1 6">Nucleus</location>
    </subcellularLocation>
</comment>
<keyword evidence="5 6" id="KW-0539">Nucleus</keyword>
<feature type="region of interest" description="Disordered" evidence="7">
    <location>
        <begin position="200"/>
        <end position="222"/>
    </location>
</feature>
<evidence type="ECO:0000256" key="2">
    <source>
        <dbReference type="ARBA" id="ARBA00009154"/>
    </source>
</evidence>
<name>A0AAW2SPG6_9LAMI</name>
<dbReference type="GO" id="GO:0010468">
    <property type="term" value="P:regulation of gene expression"/>
    <property type="evidence" value="ECO:0007669"/>
    <property type="project" value="TreeGrafter"/>
</dbReference>
<evidence type="ECO:0000256" key="5">
    <source>
        <dbReference type="ARBA" id="ARBA00023242"/>
    </source>
</evidence>
<comment type="function">
    <text evidence="6">Plays a role in the recruitment of the exosome to pre-rRNA to mediate the 3'-5' end processing of the 5.8S rRNA.</text>
</comment>
<organism evidence="8">
    <name type="scientific">Sesamum latifolium</name>
    <dbReference type="NCBI Taxonomy" id="2727402"/>
    <lineage>
        <taxon>Eukaryota</taxon>
        <taxon>Viridiplantae</taxon>
        <taxon>Streptophyta</taxon>
        <taxon>Embryophyta</taxon>
        <taxon>Tracheophyta</taxon>
        <taxon>Spermatophyta</taxon>
        <taxon>Magnoliopsida</taxon>
        <taxon>eudicotyledons</taxon>
        <taxon>Gunneridae</taxon>
        <taxon>Pentapetalae</taxon>
        <taxon>asterids</taxon>
        <taxon>lamiids</taxon>
        <taxon>Lamiales</taxon>
        <taxon>Pedaliaceae</taxon>
        <taxon>Sesamum</taxon>
    </lineage>
</organism>
<dbReference type="GO" id="GO:0000460">
    <property type="term" value="P:maturation of 5.8S rRNA"/>
    <property type="evidence" value="ECO:0007669"/>
    <property type="project" value="TreeGrafter"/>
</dbReference>
<dbReference type="EMBL" id="JACGWN010000016">
    <property type="protein sequence ID" value="KAL0393937.1"/>
    <property type="molecule type" value="Genomic_DNA"/>
</dbReference>
<dbReference type="InterPro" id="IPR007146">
    <property type="entry name" value="Sas10/Utp3/C1D"/>
</dbReference>
<sequence length="222" mass="24897">MEIGSGSGSSNKAIPESVMEAVRRTSGNMDEVKANLEEFLSYCNTETLSRMEPLERAQALFFLPKPQPLSSLVLRLRCKGIDPDNHPVKKELERLDLYQEKLQRSMDLHKAPLRPSATINPQAAARFIEHSLPDLSAGMGLFFLQERKACGKLVEERAQELKYSDRSLQKKRKYQASEKQSVRAAAAEFLEKAARELLGDNKNGVKGPLQPEDSDDDVIILD</sequence>
<evidence type="ECO:0000256" key="4">
    <source>
        <dbReference type="ARBA" id="ARBA00022884"/>
    </source>
</evidence>
<proteinExistence type="inferred from homology"/>
<evidence type="ECO:0000256" key="1">
    <source>
        <dbReference type="ARBA" id="ARBA00004123"/>
    </source>
</evidence>
<reference evidence="8" key="2">
    <citation type="journal article" date="2024" name="Plant">
        <title>Genomic evolution and insights into agronomic trait innovations of Sesamum species.</title>
        <authorList>
            <person name="Miao H."/>
            <person name="Wang L."/>
            <person name="Qu L."/>
            <person name="Liu H."/>
            <person name="Sun Y."/>
            <person name="Le M."/>
            <person name="Wang Q."/>
            <person name="Wei S."/>
            <person name="Zheng Y."/>
            <person name="Lin W."/>
            <person name="Duan Y."/>
            <person name="Cao H."/>
            <person name="Xiong S."/>
            <person name="Wang X."/>
            <person name="Wei L."/>
            <person name="Li C."/>
            <person name="Ma Q."/>
            <person name="Ju M."/>
            <person name="Zhao R."/>
            <person name="Li G."/>
            <person name="Mu C."/>
            <person name="Tian Q."/>
            <person name="Mei H."/>
            <person name="Zhang T."/>
            <person name="Gao T."/>
            <person name="Zhang H."/>
        </authorList>
    </citation>
    <scope>NUCLEOTIDE SEQUENCE</scope>
    <source>
        <strain evidence="8">KEN1</strain>
    </source>
</reference>
<feature type="compositionally biased region" description="Acidic residues" evidence="7">
    <location>
        <begin position="212"/>
        <end position="222"/>
    </location>
</feature>
<keyword evidence="4 6" id="KW-0694">RNA-binding</keyword>
<dbReference type="GO" id="GO:0005737">
    <property type="term" value="C:cytoplasm"/>
    <property type="evidence" value="ECO:0007669"/>
    <property type="project" value="UniProtKB-SubCell"/>
</dbReference>
<reference evidence="8" key="1">
    <citation type="submission" date="2020-06" db="EMBL/GenBank/DDBJ databases">
        <authorList>
            <person name="Li T."/>
            <person name="Hu X."/>
            <person name="Zhang T."/>
            <person name="Song X."/>
            <person name="Zhang H."/>
            <person name="Dai N."/>
            <person name="Sheng W."/>
            <person name="Hou X."/>
            <person name="Wei L."/>
        </authorList>
    </citation>
    <scope>NUCLEOTIDE SEQUENCE</scope>
    <source>
        <strain evidence="8">KEN1</strain>
        <tissue evidence="8">Leaf</tissue>
    </source>
</reference>
<dbReference type="GO" id="GO:0003677">
    <property type="term" value="F:DNA binding"/>
    <property type="evidence" value="ECO:0007669"/>
    <property type="project" value="UniProtKB-KW"/>
</dbReference>
<gene>
    <name evidence="8" type="ORF">Slati_4359900</name>
</gene>
<evidence type="ECO:0000256" key="3">
    <source>
        <dbReference type="ARBA" id="ARBA00022552"/>
    </source>
</evidence>
<dbReference type="InterPro" id="IPR011082">
    <property type="entry name" value="Exosome-assoc_fac/DNA_repair"/>
</dbReference>
<protein>
    <recommendedName>
        <fullName evidence="6">Nuclear nucleic acid-binding protein C1D</fullName>
    </recommendedName>
</protein>
<evidence type="ECO:0000256" key="6">
    <source>
        <dbReference type="RuleBase" id="RU368003"/>
    </source>
</evidence>
<dbReference type="GO" id="GO:0003723">
    <property type="term" value="F:RNA binding"/>
    <property type="evidence" value="ECO:0007669"/>
    <property type="project" value="UniProtKB-UniRule"/>
</dbReference>
<keyword evidence="6" id="KW-0238">DNA-binding</keyword>
<dbReference type="PANTHER" id="PTHR15341:SF3">
    <property type="entry name" value="NUCLEAR NUCLEIC ACID-BINDING PROTEIN C1D"/>
    <property type="match status" value="1"/>
</dbReference>
<dbReference type="GO" id="GO:0000178">
    <property type="term" value="C:exosome (RNase complex)"/>
    <property type="evidence" value="ECO:0007669"/>
    <property type="project" value="TreeGrafter"/>
</dbReference>
<comment type="caution">
    <text evidence="8">The sequence shown here is derived from an EMBL/GenBank/DDBJ whole genome shotgun (WGS) entry which is preliminary data.</text>
</comment>
<dbReference type="AlphaFoldDB" id="A0AAW2SPG6"/>
<keyword evidence="6" id="KW-0963">Cytoplasm</keyword>
<dbReference type="PANTHER" id="PTHR15341">
    <property type="entry name" value="SUN-COR STEROID HORMONE RECEPTOR CO-REPRESSOR"/>
    <property type="match status" value="1"/>
</dbReference>
<accession>A0AAW2SPG6</accession>
<keyword evidence="3 6" id="KW-0698">rRNA processing</keyword>